<keyword evidence="3" id="KW-1185">Reference proteome</keyword>
<accession>A0ABS1CZE9</accession>
<dbReference type="RefSeq" id="WP_133222572.1">
    <property type="nucleotide sequence ID" value="NZ_NRSG01000094.1"/>
</dbReference>
<dbReference type="EC" id="3.5.1.4" evidence="2"/>
<reference evidence="2 3" key="1">
    <citation type="journal article" date="2020" name="Microorganisms">
        <title>Osmotic Adaptation and Compatible Solute Biosynthesis of Phototrophic Bacteria as Revealed from Genome Analyses.</title>
        <authorList>
            <person name="Imhoff J.F."/>
            <person name="Rahn T."/>
            <person name="Kunzel S."/>
            <person name="Keller A."/>
            <person name="Neulinger S.C."/>
        </authorList>
    </citation>
    <scope>NUCLEOTIDE SEQUENCE [LARGE SCALE GENOMIC DNA]</scope>
    <source>
        <strain evidence="2 3">DSM 15382</strain>
    </source>
</reference>
<keyword evidence="2" id="KW-0378">Hydrolase</keyword>
<dbReference type="Proteomes" id="UP000697995">
    <property type="component" value="Unassembled WGS sequence"/>
</dbReference>
<evidence type="ECO:0000259" key="1">
    <source>
        <dbReference type="Pfam" id="PF01425"/>
    </source>
</evidence>
<dbReference type="PANTHER" id="PTHR11895">
    <property type="entry name" value="TRANSAMIDASE"/>
    <property type="match status" value="1"/>
</dbReference>
<dbReference type="SUPFAM" id="SSF75304">
    <property type="entry name" value="Amidase signature (AS) enzymes"/>
    <property type="match status" value="1"/>
</dbReference>
<gene>
    <name evidence="2" type="ORF">CKO45_13805</name>
</gene>
<evidence type="ECO:0000313" key="3">
    <source>
        <dbReference type="Proteomes" id="UP000697995"/>
    </source>
</evidence>
<dbReference type="InterPro" id="IPR000120">
    <property type="entry name" value="Amidase"/>
</dbReference>
<name>A0ABS1CZE9_9PROT</name>
<proteinExistence type="predicted"/>
<dbReference type="GO" id="GO:0004040">
    <property type="term" value="F:amidase activity"/>
    <property type="evidence" value="ECO:0007669"/>
    <property type="project" value="UniProtKB-EC"/>
</dbReference>
<organism evidence="2 3">
    <name type="scientific">Paracraurococcus ruber</name>
    <dbReference type="NCBI Taxonomy" id="77675"/>
    <lineage>
        <taxon>Bacteria</taxon>
        <taxon>Pseudomonadati</taxon>
        <taxon>Pseudomonadota</taxon>
        <taxon>Alphaproteobacteria</taxon>
        <taxon>Acetobacterales</taxon>
        <taxon>Roseomonadaceae</taxon>
        <taxon>Paracraurococcus</taxon>
    </lineage>
</organism>
<dbReference type="Pfam" id="PF01425">
    <property type="entry name" value="Amidase"/>
    <property type="match status" value="1"/>
</dbReference>
<feature type="domain" description="Amidase" evidence="1">
    <location>
        <begin position="21"/>
        <end position="435"/>
    </location>
</feature>
<dbReference type="InterPro" id="IPR023631">
    <property type="entry name" value="Amidase_dom"/>
</dbReference>
<comment type="caution">
    <text evidence="2">The sequence shown here is derived from an EMBL/GenBank/DDBJ whole genome shotgun (WGS) entry which is preliminary data.</text>
</comment>
<evidence type="ECO:0000313" key="2">
    <source>
        <dbReference type="EMBL" id="MBK1659312.1"/>
    </source>
</evidence>
<dbReference type="Gene3D" id="3.90.1300.10">
    <property type="entry name" value="Amidase signature (AS) domain"/>
    <property type="match status" value="1"/>
</dbReference>
<protein>
    <submittedName>
        <fullName evidence="2">Amidase</fullName>
        <ecNumber evidence="2">3.5.1.4</ecNumber>
    </submittedName>
</protein>
<dbReference type="InterPro" id="IPR036928">
    <property type="entry name" value="AS_sf"/>
</dbReference>
<dbReference type="NCBIfam" id="NF005460">
    <property type="entry name" value="PRK07056.1"/>
    <property type="match status" value="1"/>
</dbReference>
<dbReference type="PANTHER" id="PTHR11895:SF176">
    <property type="entry name" value="AMIDASE AMID-RELATED"/>
    <property type="match status" value="1"/>
</dbReference>
<dbReference type="EMBL" id="NRSG01000094">
    <property type="protein sequence ID" value="MBK1659312.1"/>
    <property type="molecule type" value="Genomic_DNA"/>
</dbReference>
<sequence>MQHIADAAAALAAGRISAASLTDAALDRIADPAGEGARAFTAVHAAAARAQAQAMDALRHAGRAPSPWAGIPITVKDLFDEHGHPTPAGSVVLRDAPPAAADAPVVARLKRLGFVVLGRTNMTEFAFSGLGVNPHYGTPRSPWDRKTGRLPGGSSSGAAVAAADHMGFGGLGTDTGGSCRVPAALCGVVGYKPTARRVPIAGVLPLAPSLDSVGPLARSVACCHLLDAVISGAEDPPALPHRPVAGLRLGLPRGTFLTEDMDAQVANAFHRALARLAAAGARIDLFDIPELAELPAVNAAGGFAASEAWAWHRHLVAAKGGQYDPRILARIRRGERMSAADYIDLAGHRARLVAAVAKRTADFDAVVTPTCPIIPPAIAAVEPEEAYNRINLLLLRNTAVGNFLDRCSISLPIQRPGEAPVGLMLTGETMGDAALFGVAAAVEAALAER</sequence>